<feature type="transmembrane region" description="Helical" evidence="5">
    <location>
        <begin position="50"/>
        <end position="73"/>
    </location>
</feature>
<dbReference type="InterPro" id="IPR005178">
    <property type="entry name" value="Ostalpha/TMEM184C"/>
</dbReference>
<evidence type="ECO:0000313" key="7">
    <source>
        <dbReference type="Proteomes" id="UP001148018"/>
    </source>
</evidence>
<keyword evidence="7" id="KW-1185">Reference proteome</keyword>
<protein>
    <recommendedName>
        <fullName evidence="8">Organic solute transporter subunit alpha</fullName>
    </recommendedName>
</protein>
<feature type="transmembrane region" description="Helical" evidence="5">
    <location>
        <begin position="112"/>
        <end position="131"/>
    </location>
</feature>
<dbReference type="GO" id="GO:0016020">
    <property type="term" value="C:membrane"/>
    <property type="evidence" value="ECO:0007669"/>
    <property type="project" value="UniProtKB-SubCell"/>
</dbReference>
<comment type="caution">
    <text evidence="6">The sequence shown here is derived from an EMBL/GenBank/DDBJ whole genome shotgun (WGS) entry which is preliminary data.</text>
</comment>
<accession>A0A9Q0DJI9</accession>
<proteinExistence type="predicted"/>
<dbReference type="Proteomes" id="UP001148018">
    <property type="component" value="Unassembled WGS sequence"/>
</dbReference>
<dbReference type="OrthoDB" id="5832279at2759"/>
<organism evidence="6 7">
    <name type="scientific">Muraenolepis orangiensis</name>
    <name type="common">Patagonian moray cod</name>
    <dbReference type="NCBI Taxonomy" id="630683"/>
    <lineage>
        <taxon>Eukaryota</taxon>
        <taxon>Metazoa</taxon>
        <taxon>Chordata</taxon>
        <taxon>Craniata</taxon>
        <taxon>Vertebrata</taxon>
        <taxon>Euteleostomi</taxon>
        <taxon>Actinopterygii</taxon>
        <taxon>Neopterygii</taxon>
        <taxon>Teleostei</taxon>
        <taxon>Neoteleostei</taxon>
        <taxon>Acanthomorphata</taxon>
        <taxon>Zeiogadaria</taxon>
        <taxon>Gadariae</taxon>
        <taxon>Gadiformes</taxon>
        <taxon>Muraenolepidoidei</taxon>
        <taxon>Muraenolepididae</taxon>
        <taxon>Muraenolepis</taxon>
    </lineage>
</organism>
<feature type="non-terminal residue" evidence="6">
    <location>
        <position position="139"/>
    </location>
</feature>
<keyword evidence="4 5" id="KW-0472">Membrane</keyword>
<keyword evidence="3 5" id="KW-1133">Transmembrane helix</keyword>
<evidence type="ECO:0000256" key="3">
    <source>
        <dbReference type="ARBA" id="ARBA00022989"/>
    </source>
</evidence>
<gene>
    <name evidence="6" type="ORF">NHX12_010336</name>
</gene>
<dbReference type="EMBL" id="JANIIK010000115">
    <property type="protein sequence ID" value="KAJ3589491.1"/>
    <property type="molecule type" value="Genomic_DNA"/>
</dbReference>
<dbReference type="AlphaFoldDB" id="A0A9Q0DJI9"/>
<feature type="transmembrane region" description="Helical" evidence="5">
    <location>
        <begin position="21"/>
        <end position="38"/>
    </location>
</feature>
<keyword evidence="2 5" id="KW-0812">Transmembrane</keyword>
<dbReference type="SMART" id="SM01417">
    <property type="entry name" value="Solute_trans_a"/>
    <property type="match status" value="1"/>
</dbReference>
<evidence type="ECO:0000313" key="6">
    <source>
        <dbReference type="EMBL" id="KAJ3589491.1"/>
    </source>
</evidence>
<dbReference type="PROSITE" id="PS51257">
    <property type="entry name" value="PROKAR_LIPOPROTEIN"/>
    <property type="match status" value="1"/>
</dbReference>
<dbReference type="PANTHER" id="PTHR23423">
    <property type="entry name" value="ORGANIC SOLUTE TRANSPORTER-RELATED"/>
    <property type="match status" value="1"/>
</dbReference>
<evidence type="ECO:0000256" key="4">
    <source>
        <dbReference type="ARBA" id="ARBA00023136"/>
    </source>
</evidence>
<dbReference type="Pfam" id="PF03619">
    <property type="entry name" value="Solute_trans_a"/>
    <property type="match status" value="1"/>
</dbReference>
<name>A0A9Q0DJI9_9TELE</name>
<reference evidence="6" key="1">
    <citation type="submission" date="2022-07" db="EMBL/GenBank/DDBJ databases">
        <title>Chromosome-level genome of Muraenolepis orangiensis.</title>
        <authorList>
            <person name="Kim J."/>
        </authorList>
    </citation>
    <scope>NUCLEOTIDE SEQUENCE</scope>
    <source>
        <strain evidence="6">KU_S4_2022</strain>
        <tissue evidence="6">Muscle</tissue>
    </source>
</reference>
<comment type="subcellular location">
    <subcellularLocation>
        <location evidence="1">Membrane</location>
        <topology evidence="1">Multi-pass membrane protein</topology>
    </subcellularLocation>
</comment>
<evidence type="ECO:0000256" key="2">
    <source>
        <dbReference type="ARBA" id="ARBA00022692"/>
    </source>
</evidence>
<evidence type="ECO:0000256" key="5">
    <source>
        <dbReference type="SAM" id="Phobius"/>
    </source>
</evidence>
<sequence>MGKAIRPGSIMVGRTPWLLPPTNLVIATMSCFGLWIPRAVLFTDMVSNSYFAVVVYKVLVLLIEEFGGTDALLKRFSKETFRVNTGPCCCYCRCLPRVPLTRRMIFWMKLGALQYAILKTALSILSVILWTNGDFNPSD</sequence>
<evidence type="ECO:0000256" key="1">
    <source>
        <dbReference type="ARBA" id="ARBA00004141"/>
    </source>
</evidence>
<evidence type="ECO:0008006" key="8">
    <source>
        <dbReference type="Google" id="ProtNLM"/>
    </source>
</evidence>